<proteinExistence type="predicted"/>
<dbReference type="RefSeq" id="WP_181552867.1">
    <property type="nucleotide sequence ID" value="NZ_JACDUS010000023.1"/>
</dbReference>
<evidence type="ECO:0000313" key="1">
    <source>
        <dbReference type="EMBL" id="MBA2883266.1"/>
    </source>
</evidence>
<evidence type="ECO:0000313" key="2">
    <source>
        <dbReference type="Proteomes" id="UP000525298"/>
    </source>
</evidence>
<sequence length="1118" mass="126006">MTKSRKYFPACFSGRLSIISVFIFIIAASFMSPANALSDNQKDVRISSFKAHYYTENDGRNPGRKNDGTIKDVVSKLQFTESVKRPSINFSYSDFNGINSYNFYGVWEGVISADSEGQSVKAHFDVSKSDVSFYLNDKLLEKWNDVSKIVQFSLNKGDNKIRIELHNHWHTTSFNVSFTDYQKLDKSTAVEVFKGIDFNSTKSIYLGAYEASSRNPGENYNEILVTLPGSPEPIFIFLNSFRAVNWVINNPQNAKIVGIALRGRSPGSTVAITSPAPVYQLPASKNAHKSSYDIQAFIGKNADYAFTEYGFSSIIIPDFFQARAKDAPKRNDSISTSESPGPGRTDKYAVNSFVESLVVQQQNNPVTRTRIVKEPSLDGAFIKGTWKGYVDVSKTTDKSFKISHKGVRAELIIDGKSVWRGKNSRENVYQYTFKPGRHEVMFVAYPEEDSRPAKFDVSITDNAKDLKYDQLATLLRRLGNFDSIYCGVEKSKSPDRRVDIRLHDLGKPVVLFLTSNQQVVWDFRNSDTDRLAAVVTSAKNSAGSIKNLPSHVPVYHFFNLAKTAQFIPVRGKRNIDNTFKSAALQILALTGKLPAGFSGVRETDTVAVPGIVLEREKYRQIGFADVSPDYNIFIEYPDKIDIVFNPVTTKFIDSNSSSEFTQTRPIKPEVQRKSWAEPLGATEDIPTGAFRAYYFDIFNSGLPKFSGIVEDVSISSTSTKRNSTGTASVDDHGIIPENFGAFWIGNINLEKEEEMEINIDSGHSATRVLIDDKVVNGKTISLQKGLHKVEIEHVNNWHTYGFSFSLTEPQTLLAYEELREQLGNILPRKVHTAYVGVYRSKSGDNAITLDIKNAGKPVFLILASAHPVNWVIGGAGAKDIKALLVSSTHSKSKIKGNIKQDIPIFHFPMWNFTYQLKSNCECQGSYYCASRDLFDTIDYVATITGQKIDSFTGNYSAKSFVVPDTIIDKKQFKALSKIAKENRQAQAKCEGPELTPQYLDKRQRKQIRAHPSVQDALKAMKLIRDNRFDEYIAYMETRNRNVNQNEIKEMFLFQHNYFAGYDPSIAYHMIDKKMYEKIIANKPKLTIPLLLKKENLKDHYIKVHMNKAGDRWAVSFIR</sequence>
<dbReference type="AlphaFoldDB" id="A0A7W0HMN9"/>
<protein>
    <recommendedName>
        <fullName evidence="3">PA14 domain-containing protein</fullName>
    </recommendedName>
</protein>
<keyword evidence="2" id="KW-1185">Reference proteome</keyword>
<reference evidence="1 2" key="1">
    <citation type="submission" date="2020-07" db="EMBL/GenBank/DDBJ databases">
        <title>Genomic Encyclopedia of Type Strains, Phase IV (KMG-IV): sequencing the most valuable type-strain genomes for metagenomic binning, comparative biology and taxonomic classification.</title>
        <authorList>
            <person name="Goeker M."/>
        </authorList>
    </citation>
    <scope>NUCLEOTIDE SEQUENCE [LARGE SCALE GENOMIC DNA]</scope>
    <source>
        <strain evidence="1 2">DSM 17721</strain>
    </source>
</reference>
<name>A0A7W0HMN9_9BACT</name>
<dbReference type="EMBL" id="JACDUS010000023">
    <property type="protein sequence ID" value="MBA2883266.1"/>
    <property type="molecule type" value="Genomic_DNA"/>
</dbReference>
<dbReference type="Proteomes" id="UP000525298">
    <property type="component" value="Unassembled WGS sequence"/>
</dbReference>
<evidence type="ECO:0008006" key="3">
    <source>
        <dbReference type="Google" id="ProtNLM"/>
    </source>
</evidence>
<comment type="caution">
    <text evidence="1">The sequence shown here is derived from an EMBL/GenBank/DDBJ whole genome shotgun (WGS) entry which is preliminary data.</text>
</comment>
<accession>A0A7W0HMN9</accession>
<gene>
    <name evidence="1" type="ORF">HNR65_003628</name>
</gene>
<organism evidence="1 2">
    <name type="scientific">Desulfosalsimonas propionicica</name>
    <dbReference type="NCBI Taxonomy" id="332175"/>
    <lineage>
        <taxon>Bacteria</taxon>
        <taxon>Pseudomonadati</taxon>
        <taxon>Thermodesulfobacteriota</taxon>
        <taxon>Desulfobacteria</taxon>
        <taxon>Desulfobacterales</taxon>
        <taxon>Desulfosalsimonadaceae</taxon>
        <taxon>Desulfosalsimonas</taxon>
    </lineage>
</organism>